<dbReference type="InterPro" id="IPR029068">
    <property type="entry name" value="Glyas_Bleomycin-R_OHBP_Dase"/>
</dbReference>
<name>A0ABU9VEM1_9BACI</name>
<sequence length="116" mass="13341">MKLSFLCHPTKDLKKSLSFYREQLGLEEAWREGEHTVALHLKGNSEVQLMIEIDEGVSAGGVFIVEDVNKFYEENRLTLNFIKEPCDIPPGRYAIFNDIDGNSLRIIDMTNETYED</sequence>
<reference evidence="2 3" key="1">
    <citation type="submission" date="2024-03" db="EMBL/GenBank/DDBJ databases">
        <title>Bacilli Hybrid Assemblies.</title>
        <authorList>
            <person name="Kovac J."/>
        </authorList>
    </citation>
    <scope>NUCLEOTIDE SEQUENCE [LARGE SCALE GENOMIC DNA]</scope>
    <source>
        <strain evidence="2 3">FSL R7-0666</strain>
    </source>
</reference>
<evidence type="ECO:0000313" key="3">
    <source>
        <dbReference type="Proteomes" id="UP001418796"/>
    </source>
</evidence>
<dbReference type="InterPro" id="IPR004360">
    <property type="entry name" value="Glyas_Fos-R_dOase_dom"/>
</dbReference>
<dbReference type="Pfam" id="PF00903">
    <property type="entry name" value="Glyoxalase"/>
    <property type="match status" value="1"/>
</dbReference>
<dbReference type="SUPFAM" id="SSF54593">
    <property type="entry name" value="Glyoxalase/Bleomycin resistance protein/Dihydroxybiphenyl dioxygenase"/>
    <property type="match status" value="1"/>
</dbReference>
<dbReference type="Proteomes" id="UP001418796">
    <property type="component" value="Unassembled WGS sequence"/>
</dbReference>
<evidence type="ECO:0000259" key="1">
    <source>
        <dbReference type="Pfam" id="PF00903"/>
    </source>
</evidence>
<dbReference type="EMBL" id="JBCITK010000001">
    <property type="protein sequence ID" value="MEN0642342.1"/>
    <property type="molecule type" value="Genomic_DNA"/>
</dbReference>
<keyword evidence="3" id="KW-1185">Reference proteome</keyword>
<accession>A0ABU9VEM1</accession>
<dbReference type="RefSeq" id="WP_343129473.1">
    <property type="nucleotide sequence ID" value="NZ_JBCITK010000001.1"/>
</dbReference>
<dbReference type="Gene3D" id="3.10.180.10">
    <property type="entry name" value="2,3-Dihydroxybiphenyl 1,2-Dioxygenase, domain 1"/>
    <property type="match status" value="1"/>
</dbReference>
<proteinExistence type="predicted"/>
<feature type="domain" description="Glyoxalase/fosfomycin resistance/dioxygenase" evidence="1">
    <location>
        <begin position="9"/>
        <end position="104"/>
    </location>
</feature>
<protein>
    <submittedName>
        <fullName evidence="2">VOC family protein</fullName>
    </submittedName>
</protein>
<organism evidence="2 3">
    <name type="scientific">Alkalicoccobacillus gibsonii</name>
    <dbReference type="NCBI Taxonomy" id="79881"/>
    <lineage>
        <taxon>Bacteria</taxon>
        <taxon>Bacillati</taxon>
        <taxon>Bacillota</taxon>
        <taxon>Bacilli</taxon>
        <taxon>Bacillales</taxon>
        <taxon>Bacillaceae</taxon>
        <taxon>Alkalicoccobacillus</taxon>
    </lineage>
</organism>
<gene>
    <name evidence="2" type="ORF">MKY91_04085</name>
</gene>
<comment type="caution">
    <text evidence="2">The sequence shown here is derived from an EMBL/GenBank/DDBJ whole genome shotgun (WGS) entry which is preliminary data.</text>
</comment>
<evidence type="ECO:0000313" key="2">
    <source>
        <dbReference type="EMBL" id="MEN0642342.1"/>
    </source>
</evidence>